<reference evidence="4" key="1">
    <citation type="journal article" date="2019" name="Int. J. Syst. Evol. Microbiol.">
        <title>The Global Catalogue of Microorganisms (GCM) 10K type strain sequencing project: providing services to taxonomists for standard genome sequencing and annotation.</title>
        <authorList>
            <consortium name="The Broad Institute Genomics Platform"/>
            <consortium name="The Broad Institute Genome Sequencing Center for Infectious Disease"/>
            <person name="Wu L."/>
            <person name="Ma J."/>
        </authorList>
    </citation>
    <scope>NUCLEOTIDE SEQUENCE [LARGE SCALE GENOMIC DNA]</scope>
    <source>
        <strain evidence="4">NBRC 3266</strain>
    </source>
</reference>
<evidence type="ECO:0000259" key="2">
    <source>
        <dbReference type="Pfam" id="PF08450"/>
    </source>
</evidence>
<keyword evidence="4" id="KW-1185">Reference proteome</keyword>
<dbReference type="InterPro" id="IPR013658">
    <property type="entry name" value="SGL"/>
</dbReference>
<organism evidence="3 4">
    <name type="scientific">Gluconobacter kondonii</name>
    <dbReference type="NCBI Taxonomy" id="941463"/>
    <lineage>
        <taxon>Bacteria</taxon>
        <taxon>Pseudomonadati</taxon>
        <taxon>Pseudomonadota</taxon>
        <taxon>Alphaproteobacteria</taxon>
        <taxon>Acetobacterales</taxon>
        <taxon>Acetobacteraceae</taxon>
        <taxon>Gluconobacter</taxon>
    </lineage>
</organism>
<dbReference type="InterPro" id="IPR005511">
    <property type="entry name" value="SMP-30"/>
</dbReference>
<dbReference type="InterPro" id="IPR011042">
    <property type="entry name" value="6-blade_b-propeller_TolB-like"/>
</dbReference>
<keyword evidence="1" id="KW-0378">Hydrolase</keyword>
<dbReference type="SUPFAM" id="SSF63829">
    <property type="entry name" value="Calcium-dependent phosphotriesterase"/>
    <property type="match status" value="1"/>
</dbReference>
<evidence type="ECO:0000313" key="3">
    <source>
        <dbReference type="EMBL" id="GLQ66611.1"/>
    </source>
</evidence>
<sequence>MKNDSKRASSDLHTIQRRHILMGGAGLLGTGIFSKIKSAQAAEVAWSPSVRLPDPAIKTLDPSFEDLINTLSTVHRVATGFEWTEGPVWFGVANVLLFSDVRGNRIMKWDPMTKETTPFRYPSNYANGNTVDRQGRLLTCEGETRRITRTNFDGSIEVMCDGYDNKPLNSPNDIVCKSDGTIWFTDPAFGPNFAEGAWPPSQTARVYRIDPQTHKTVGVLDDVPGPNGLCFSPDEKTLYVVASRHKPNRQIWAYDVSSDNKLSNQRVFIDCGKGAADGLRADIHGNLWCGWGSGEGLDGVAVFNPAGKMIGQILLPERCPNVAFGGVHRNELYMTTHTSVYSLTLKTQGVKQTN</sequence>
<protein>
    <submittedName>
        <fullName evidence="3">Gluconolactonase</fullName>
    </submittedName>
</protein>
<proteinExistence type="predicted"/>
<dbReference type="PRINTS" id="PR01790">
    <property type="entry name" value="SMP30FAMILY"/>
</dbReference>
<dbReference type="InterPro" id="IPR051262">
    <property type="entry name" value="SMP-30/CGR1_Lactonase"/>
</dbReference>
<dbReference type="EMBL" id="BSNV01000018">
    <property type="protein sequence ID" value="GLQ66611.1"/>
    <property type="molecule type" value="Genomic_DNA"/>
</dbReference>
<dbReference type="Gene3D" id="2.120.10.30">
    <property type="entry name" value="TolB, C-terminal domain"/>
    <property type="match status" value="1"/>
</dbReference>
<dbReference type="GeneID" id="76195886"/>
<feature type="domain" description="SMP-30/Gluconolactonase/LRE-like region" evidence="2">
    <location>
        <begin position="83"/>
        <end position="337"/>
    </location>
</feature>
<dbReference type="PANTHER" id="PTHR47572:SF4">
    <property type="entry name" value="LACTONASE DRP35"/>
    <property type="match status" value="1"/>
</dbReference>
<dbReference type="PANTHER" id="PTHR47572">
    <property type="entry name" value="LIPOPROTEIN-RELATED"/>
    <property type="match status" value="1"/>
</dbReference>
<dbReference type="Pfam" id="PF08450">
    <property type="entry name" value="SGL"/>
    <property type="match status" value="1"/>
</dbReference>
<evidence type="ECO:0000256" key="1">
    <source>
        <dbReference type="ARBA" id="ARBA00022801"/>
    </source>
</evidence>
<dbReference type="Proteomes" id="UP001156629">
    <property type="component" value="Unassembled WGS sequence"/>
</dbReference>
<comment type="caution">
    <text evidence="3">The sequence shown here is derived from an EMBL/GenBank/DDBJ whole genome shotgun (WGS) entry which is preliminary data.</text>
</comment>
<name>A0ABQ5WST2_9PROT</name>
<evidence type="ECO:0000313" key="4">
    <source>
        <dbReference type="Proteomes" id="UP001156629"/>
    </source>
</evidence>
<gene>
    <name evidence="3" type="ORF">GCM10007870_21950</name>
</gene>
<dbReference type="RefSeq" id="WP_244901488.1">
    <property type="nucleotide sequence ID" value="NZ_BEWP01000021.1"/>
</dbReference>
<accession>A0ABQ5WST2</accession>